<sequence length="389" mass="42566">MQLPEPRSANHLTTGTQVQASAQLTKDDLGMELPIGQVAQQSDQPLPSAPLDWEAYERIDPCDVAGDETGDPFVIAEDVFLRSHPSMGTYPRTPSKNKNAAYVVSNGRLMGVFQAWHVVAYLTQHYSGAAYEGFPTLEEARDYWDHCLATGTWGAVNVPGERQPLSPFRGYLVGGLKDSITEAYKSRGMRVRSYLSNNPEAQRATPKKFTPRALAVPEVLSAPSTPVKPSKVKEPSTPLKMKSEPSQASDNFSPENAQQAQWHSGLKYEDDDFFGDPSALRASQAPTPTPTTPKRIIKPYGNARTGHLYAYSLPLSTDGPPPQPLSRDEVFYVVTAGDYPGVYLGRHDAAQAAGISQSVTVIPCPNERIARNLFDKMCRDGKVVAFRAN</sequence>
<evidence type="ECO:0000256" key="1">
    <source>
        <dbReference type="SAM" id="MobiDB-lite"/>
    </source>
</evidence>
<reference evidence="3 4" key="1">
    <citation type="journal article" date="2018" name="Evol. Lett.">
        <title>Horizontal gene cluster transfer increased hallucinogenic mushroom diversity.</title>
        <authorList>
            <person name="Reynolds H.T."/>
            <person name="Vijayakumar V."/>
            <person name="Gluck-Thaler E."/>
            <person name="Korotkin H.B."/>
            <person name="Matheny P.B."/>
            <person name="Slot J.C."/>
        </authorList>
    </citation>
    <scope>NUCLEOTIDE SEQUENCE [LARGE SCALE GENOMIC DNA]</scope>
    <source>
        <strain evidence="3 4">2629</strain>
    </source>
</reference>
<comment type="caution">
    <text evidence="3">The sequence shown here is derived from an EMBL/GenBank/DDBJ whole genome shotgun (WGS) entry which is preliminary data.</text>
</comment>
<feature type="region of interest" description="Disordered" evidence="1">
    <location>
        <begin position="220"/>
        <end position="296"/>
    </location>
</feature>
<feature type="compositionally biased region" description="Polar residues" evidence="1">
    <location>
        <begin position="244"/>
        <end position="262"/>
    </location>
</feature>
<proteinExistence type="predicted"/>
<dbReference type="AlphaFoldDB" id="A0A409YTA4"/>
<evidence type="ECO:0000313" key="3">
    <source>
        <dbReference type="EMBL" id="PPR06241.1"/>
    </source>
</evidence>
<dbReference type="Gene3D" id="3.40.970.10">
    <property type="entry name" value="Ribonuclease H1, N-terminal domain"/>
    <property type="match status" value="1"/>
</dbReference>
<organism evidence="3 4">
    <name type="scientific">Panaeolus cyanescens</name>
    <dbReference type="NCBI Taxonomy" id="181874"/>
    <lineage>
        <taxon>Eukaryota</taxon>
        <taxon>Fungi</taxon>
        <taxon>Dikarya</taxon>
        <taxon>Basidiomycota</taxon>
        <taxon>Agaricomycotina</taxon>
        <taxon>Agaricomycetes</taxon>
        <taxon>Agaricomycetidae</taxon>
        <taxon>Agaricales</taxon>
        <taxon>Agaricineae</taxon>
        <taxon>Galeropsidaceae</taxon>
        <taxon>Panaeolus</taxon>
    </lineage>
</organism>
<dbReference type="InParanoid" id="A0A409YTA4"/>
<name>A0A409YTA4_9AGAR</name>
<dbReference type="InterPro" id="IPR009027">
    <property type="entry name" value="Ribosomal_bL9/RNase_H1_N"/>
</dbReference>
<dbReference type="InterPro" id="IPR011320">
    <property type="entry name" value="RNase_H1_N"/>
</dbReference>
<evidence type="ECO:0000313" key="4">
    <source>
        <dbReference type="Proteomes" id="UP000284842"/>
    </source>
</evidence>
<dbReference type="InterPro" id="IPR037056">
    <property type="entry name" value="RNase_H1_N_sf"/>
</dbReference>
<keyword evidence="4" id="KW-1185">Reference proteome</keyword>
<dbReference type="EMBL" id="NHTK01000689">
    <property type="protein sequence ID" value="PPR06241.1"/>
    <property type="molecule type" value="Genomic_DNA"/>
</dbReference>
<dbReference type="SUPFAM" id="SSF55658">
    <property type="entry name" value="L9 N-domain-like"/>
    <property type="match status" value="1"/>
</dbReference>
<feature type="region of interest" description="Disordered" evidence="1">
    <location>
        <begin position="1"/>
        <end position="31"/>
    </location>
</feature>
<feature type="compositionally biased region" description="Polar residues" evidence="1">
    <location>
        <begin position="10"/>
        <end position="24"/>
    </location>
</feature>
<dbReference type="OrthoDB" id="3071173at2759"/>
<dbReference type="Proteomes" id="UP000284842">
    <property type="component" value="Unassembled WGS sequence"/>
</dbReference>
<accession>A0A409YTA4</accession>
<gene>
    <name evidence="3" type="ORF">CVT24_000897</name>
</gene>
<dbReference type="Pfam" id="PF01693">
    <property type="entry name" value="Cauli_VI"/>
    <property type="match status" value="1"/>
</dbReference>
<feature type="domain" description="Ribonuclease H1 N-terminal" evidence="2">
    <location>
        <begin position="101"/>
        <end position="143"/>
    </location>
</feature>
<protein>
    <recommendedName>
        <fullName evidence="2">Ribonuclease H1 N-terminal domain-containing protein</fullName>
    </recommendedName>
</protein>
<evidence type="ECO:0000259" key="2">
    <source>
        <dbReference type="Pfam" id="PF01693"/>
    </source>
</evidence>